<accession>A0A974DPV0</accession>
<reference evidence="2" key="1">
    <citation type="journal article" date="2016" name="Nature">
        <title>Genome evolution in the allotetraploid frog Xenopus laevis.</title>
        <authorList>
            <person name="Session A.M."/>
            <person name="Uno Y."/>
            <person name="Kwon T."/>
            <person name="Chapman J.A."/>
            <person name="Toyoda A."/>
            <person name="Takahashi S."/>
            <person name="Fukui A."/>
            <person name="Hikosaka A."/>
            <person name="Suzuki A."/>
            <person name="Kondo M."/>
            <person name="van Heeringen S.J."/>
            <person name="Quigley I."/>
            <person name="Heinz S."/>
            <person name="Ogino H."/>
            <person name="Ochi H."/>
            <person name="Hellsten U."/>
            <person name="Lyons J.B."/>
            <person name="Simakov O."/>
            <person name="Putnam N."/>
            <person name="Stites J."/>
            <person name="Kuroki Y."/>
            <person name="Tanaka T."/>
            <person name="Michiue T."/>
            <person name="Watanabe M."/>
            <person name="Bogdanovic O."/>
            <person name="Lister R."/>
            <person name="Georgiou G."/>
            <person name="Paranjpe S.S."/>
            <person name="van Kruijsbergen I."/>
            <person name="Shu S."/>
            <person name="Carlson J."/>
            <person name="Kinoshita T."/>
            <person name="Ohta Y."/>
            <person name="Mawaribuchi S."/>
            <person name="Jenkins J."/>
            <person name="Grimwood J."/>
            <person name="Schmutz J."/>
            <person name="Mitros T."/>
            <person name="Mozaffari S.V."/>
            <person name="Suzuki Y."/>
            <person name="Haramoto Y."/>
            <person name="Yamamoto T.S."/>
            <person name="Takagi C."/>
            <person name="Heald R."/>
            <person name="Miller K."/>
            <person name="Haudenschild C."/>
            <person name="Kitzman J."/>
            <person name="Nakayama T."/>
            <person name="Izutsu Y."/>
            <person name="Robert J."/>
            <person name="Fortriede J."/>
            <person name="Burns K."/>
            <person name="Lotay V."/>
            <person name="Karimi K."/>
            <person name="Yasuoka Y."/>
            <person name="Dichmann D.S."/>
            <person name="Flajnik M.F."/>
            <person name="Houston D.W."/>
            <person name="Shendure J."/>
            <person name="DuPasquier L."/>
            <person name="Vize P.D."/>
            <person name="Zorn A.M."/>
            <person name="Ito M."/>
            <person name="Marcotte E.M."/>
            <person name="Wallingford J.B."/>
            <person name="Ito Y."/>
            <person name="Asashima M."/>
            <person name="Ueno N."/>
            <person name="Matsuda Y."/>
            <person name="Veenstra G.J."/>
            <person name="Fujiyama A."/>
            <person name="Harland R.M."/>
            <person name="Taira M."/>
            <person name="Rokhsar D.S."/>
        </authorList>
    </citation>
    <scope>NUCLEOTIDE SEQUENCE [LARGE SCALE GENOMIC DNA]</scope>
    <source>
        <strain evidence="2">J</strain>
    </source>
</reference>
<organism evidence="1 2">
    <name type="scientific">Xenopus laevis</name>
    <name type="common">African clawed frog</name>
    <dbReference type="NCBI Taxonomy" id="8355"/>
    <lineage>
        <taxon>Eukaryota</taxon>
        <taxon>Metazoa</taxon>
        <taxon>Chordata</taxon>
        <taxon>Craniata</taxon>
        <taxon>Vertebrata</taxon>
        <taxon>Euteleostomi</taxon>
        <taxon>Amphibia</taxon>
        <taxon>Batrachia</taxon>
        <taxon>Anura</taxon>
        <taxon>Pipoidea</taxon>
        <taxon>Pipidae</taxon>
        <taxon>Xenopodinae</taxon>
        <taxon>Xenopus</taxon>
        <taxon>Xenopus</taxon>
    </lineage>
</organism>
<dbReference type="EMBL" id="CM004468">
    <property type="protein sequence ID" value="OCT94701.1"/>
    <property type="molecule type" value="Genomic_DNA"/>
</dbReference>
<gene>
    <name evidence="1" type="ORF">XELAEV_18012388mg</name>
</gene>
<proteinExistence type="predicted"/>
<sequence>MGGNIRNYEKGISTDTPVSTYFKQMGHKQAQLKWLILENSTQLKSVGNIKKSLLQREAYWSKKINTMFPLGTNDY</sequence>
<dbReference type="AlphaFoldDB" id="A0A974DPV0"/>
<evidence type="ECO:0000313" key="1">
    <source>
        <dbReference type="EMBL" id="OCT94701.1"/>
    </source>
</evidence>
<dbReference type="Proteomes" id="UP000694892">
    <property type="component" value="Chromosome 2L"/>
</dbReference>
<protein>
    <submittedName>
        <fullName evidence="1">Uncharacterized protein</fullName>
    </submittedName>
</protein>
<evidence type="ECO:0000313" key="2">
    <source>
        <dbReference type="Proteomes" id="UP000694892"/>
    </source>
</evidence>
<name>A0A974DPV0_XENLA</name>